<sequence length="67" mass="7173">MLVGRKDGGELRPGALEKECSRCQSKRGETGPLPFLVTAAETGSVWGSLCPVNCRPRLAKESLSVRS</sequence>
<reference evidence="1" key="1">
    <citation type="submission" date="2023-05" db="EMBL/GenBank/DDBJ databases">
        <authorList>
            <consortium name="ELIXIR-Norway"/>
        </authorList>
    </citation>
    <scope>NUCLEOTIDE SEQUENCE</scope>
</reference>
<proteinExistence type="predicted"/>
<evidence type="ECO:0000313" key="1">
    <source>
        <dbReference type="EMBL" id="CAI9707661.1"/>
    </source>
</evidence>
<evidence type="ECO:0000313" key="2">
    <source>
        <dbReference type="Proteomes" id="UP001162501"/>
    </source>
</evidence>
<protein>
    <submittedName>
        <fullName evidence="1">Uncharacterized protein</fullName>
    </submittedName>
</protein>
<name>A0ACB0F6D5_RANTA</name>
<organism evidence="1 2">
    <name type="scientific">Rangifer tarandus platyrhynchus</name>
    <name type="common">Svalbard reindeer</name>
    <dbReference type="NCBI Taxonomy" id="3082113"/>
    <lineage>
        <taxon>Eukaryota</taxon>
        <taxon>Metazoa</taxon>
        <taxon>Chordata</taxon>
        <taxon>Craniata</taxon>
        <taxon>Vertebrata</taxon>
        <taxon>Euteleostomi</taxon>
        <taxon>Mammalia</taxon>
        <taxon>Eutheria</taxon>
        <taxon>Laurasiatheria</taxon>
        <taxon>Artiodactyla</taxon>
        <taxon>Ruminantia</taxon>
        <taxon>Pecora</taxon>
        <taxon>Cervidae</taxon>
        <taxon>Odocoileinae</taxon>
        <taxon>Rangifer</taxon>
    </lineage>
</organism>
<gene>
    <name evidence="1" type="ORF">MRATA1EN3_LOCUS18874</name>
</gene>
<dbReference type="EMBL" id="OX596115">
    <property type="protein sequence ID" value="CAI9707661.1"/>
    <property type="molecule type" value="Genomic_DNA"/>
</dbReference>
<accession>A0ACB0F6D5</accession>
<dbReference type="Proteomes" id="UP001162501">
    <property type="component" value="Chromosome 31"/>
</dbReference>